<dbReference type="AlphaFoldDB" id="A0A241XRR1"/>
<reference evidence="2 3" key="1">
    <citation type="submission" date="2017-05" db="EMBL/GenBank/DDBJ databases">
        <authorList>
            <person name="Song R."/>
            <person name="Chenine A.L."/>
            <person name="Ruprecht R.M."/>
        </authorList>
    </citation>
    <scope>NUCLEOTIDE SEQUENCE [LARGE SCALE GENOMIC DNA]</scope>
    <source>
        <strain evidence="2 3">S567_C10_BS</strain>
    </source>
</reference>
<comment type="caution">
    <text evidence="2">The sequence shown here is derived from an EMBL/GenBank/DDBJ whole genome shotgun (WGS) entry which is preliminary data.</text>
</comment>
<feature type="signal peptide" evidence="1">
    <location>
        <begin position="1"/>
        <end position="22"/>
    </location>
</feature>
<name>A0A241XRR1_PSEAI</name>
<accession>A0A241XRR1</accession>
<dbReference type="Proteomes" id="UP000194857">
    <property type="component" value="Unassembled WGS sequence"/>
</dbReference>
<sequence length="168" mass="17928">MKLFTKMVAAVLASFVIMGVQAQEPVKKPLSIDVHTPAYVPNPLGGHDPDWQVSVTASLVDSTGAVVNEPVFSFRVQSGLCTSGKKRVVNMKPDNQVEVTQKACVGTIGGGKTRIVGWVFANNDNPDVLMEESKGELVYGTLIEFTVDGGYLDAKVGAYRVTAARIDG</sequence>
<proteinExistence type="predicted"/>
<evidence type="ECO:0000313" key="2">
    <source>
        <dbReference type="EMBL" id="OTI63179.1"/>
    </source>
</evidence>
<organism evidence="2 3">
    <name type="scientific">Pseudomonas aeruginosa</name>
    <dbReference type="NCBI Taxonomy" id="287"/>
    <lineage>
        <taxon>Bacteria</taxon>
        <taxon>Pseudomonadati</taxon>
        <taxon>Pseudomonadota</taxon>
        <taxon>Gammaproteobacteria</taxon>
        <taxon>Pseudomonadales</taxon>
        <taxon>Pseudomonadaceae</taxon>
        <taxon>Pseudomonas</taxon>
    </lineage>
</organism>
<feature type="chain" id="PRO_5011303558" evidence="1">
    <location>
        <begin position="23"/>
        <end position="168"/>
    </location>
</feature>
<protein>
    <submittedName>
        <fullName evidence="2">Uncharacterized protein</fullName>
    </submittedName>
</protein>
<dbReference type="RefSeq" id="WP_065327511.1">
    <property type="nucleotide sequence ID" value="NZ_NFFZ01000004.1"/>
</dbReference>
<keyword evidence="1" id="KW-0732">Signal</keyword>
<evidence type="ECO:0000313" key="3">
    <source>
        <dbReference type="Proteomes" id="UP000194857"/>
    </source>
</evidence>
<dbReference type="EMBL" id="NFFZ01000004">
    <property type="protein sequence ID" value="OTI63179.1"/>
    <property type="molecule type" value="Genomic_DNA"/>
</dbReference>
<evidence type="ECO:0000256" key="1">
    <source>
        <dbReference type="SAM" id="SignalP"/>
    </source>
</evidence>
<gene>
    <name evidence="2" type="ORF">CAZ10_10110</name>
</gene>